<evidence type="ECO:0000256" key="2">
    <source>
        <dbReference type="SAM" id="SignalP"/>
    </source>
</evidence>
<keyword evidence="2" id="KW-0732">Signal</keyword>
<gene>
    <name evidence="3" type="ORF">F1189_25475</name>
</gene>
<dbReference type="AlphaFoldDB" id="A0A5M6INZ3"/>
<keyword evidence="1" id="KW-0472">Membrane</keyword>
<feature type="transmembrane region" description="Helical" evidence="1">
    <location>
        <begin position="72"/>
        <end position="90"/>
    </location>
</feature>
<comment type="caution">
    <text evidence="3">The sequence shown here is derived from an EMBL/GenBank/DDBJ whole genome shotgun (WGS) entry which is preliminary data.</text>
</comment>
<reference evidence="3 4" key="1">
    <citation type="submission" date="2019-09" db="EMBL/GenBank/DDBJ databases">
        <title>Genome sequence of Rhodovastum atsumiense, a diverse member of the Acetobacteraceae family of non-sulfur purple photosynthetic bacteria.</title>
        <authorList>
            <person name="Meyer T."/>
            <person name="Kyndt J."/>
        </authorList>
    </citation>
    <scope>NUCLEOTIDE SEQUENCE [LARGE SCALE GENOMIC DNA]</scope>
    <source>
        <strain evidence="3 4">DSM 21279</strain>
    </source>
</reference>
<feature type="signal peptide" evidence="2">
    <location>
        <begin position="1"/>
        <end position="20"/>
    </location>
</feature>
<dbReference type="EMBL" id="VWPK01000057">
    <property type="protein sequence ID" value="KAA5609185.1"/>
    <property type="molecule type" value="Genomic_DNA"/>
</dbReference>
<accession>A0A5M6INZ3</accession>
<feature type="transmembrane region" description="Helical" evidence="1">
    <location>
        <begin position="36"/>
        <end position="60"/>
    </location>
</feature>
<organism evidence="3 4">
    <name type="scientific">Rhodovastum atsumiense</name>
    <dbReference type="NCBI Taxonomy" id="504468"/>
    <lineage>
        <taxon>Bacteria</taxon>
        <taxon>Pseudomonadati</taxon>
        <taxon>Pseudomonadota</taxon>
        <taxon>Alphaproteobacteria</taxon>
        <taxon>Acetobacterales</taxon>
        <taxon>Acetobacteraceae</taxon>
        <taxon>Rhodovastum</taxon>
    </lineage>
</organism>
<sequence>MLRRLVTGIALFSIPSLAFAQVEPATPLGQNLLLTLSIWFIAGVVATTWLLVGLLGRIPVPFPAARQVLEPNLAWAVVGVILASLVWSGWEFHGAVDFVVAVAGGVVVLELGRLIGQVRFPGVPDWQAR</sequence>
<evidence type="ECO:0000256" key="1">
    <source>
        <dbReference type="SAM" id="Phobius"/>
    </source>
</evidence>
<feature type="transmembrane region" description="Helical" evidence="1">
    <location>
        <begin position="96"/>
        <end position="115"/>
    </location>
</feature>
<evidence type="ECO:0000313" key="3">
    <source>
        <dbReference type="EMBL" id="KAA5609185.1"/>
    </source>
</evidence>
<proteinExistence type="predicted"/>
<feature type="chain" id="PRO_5024390133" evidence="2">
    <location>
        <begin position="21"/>
        <end position="129"/>
    </location>
</feature>
<name>A0A5M6INZ3_9PROT</name>
<keyword evidence="1" id="KW-0812">Transmembrane</keyword>
<protein>
    <submittedName>
        <fullName evidence="3">Uncharacterized protein</fullName>
    </submittedName>
</protein>
<evidence type="ECO:0000313" key="4">
    <source>
        <dbReference type="Proteomes" id="UP000325255"/>
    </source>
</evidence>
<dbReference type="RefSeq" id="WP_150044168.1">
    <property type="nucleotide sequence ID" value="NZ_OW485601.1"/>
</dbReference>
<keyword evidence="4" id="KW-1185">Reference proteome</keyword>
<keyword evidence="1" id="KW-1133">Transmembrane helix</keyword>
<dbReference type="Proteomes" id="UP000325255">
    <property type="component" value="Unassembled WGS sequence"/>
</dbReference>